<dbReference type="OrthoDB" id="5450902at2"/>
<dbReference type="RefSeq" id="WP_144329031.1">
    <property type="nucleotide sequence ID" value="NZ_VJON01000040.1"/>
</dbReference>
<evidence type="ECO:0000313" key="1">
    <source>
        <dbReference type="EMBL" id="TSE32210.1"/>
    </source>
</evidence>
<keyword evidence="2" id="KW-1185">Reference proteome</keyword>
<proteinExistence type="predicted"/>
<gene>
    <name evidence="1" type="ORF">Tchar_02156</name>
</gene>
<dbReference type="Proteomes" id="UP000318294">
    <property type="component" value="Unassembled WGS sequence"/>
</dbReference>
<reference evidence="1 2" key="1">
    <citation type="submission" date="2019-07" db="EMBL/GenBank/DDBJ databases">
        <title>Tepidimonas charontis SPSP-6 draft genome.</title>
        <authorList>
            <person name="Da Costa M.S."/>
            <person name="Froufe H.J.C."/>
            <person name="Egas C."/>
            <person name="Albuquerque L."/>
        </authorList>
    </citation>
    <scope>NUCLEOTIDE SEQUENCE [LARGE SCALE GENOMIC DNA]</scope>
    <source>
        <strain evidence="1 2">SPSP-6</strain>
    </source>
</reference>
<dbReference type="Gene3D" id="1.10.132.100">
    <property type="match status" value="1"/>
</dbReference>
<accession>A0A554X8R0</accession>
<dbReference type="InterPro" id="IPR013381">
    <property type="entry name" value="CRISPR-assoc_prot_Cse1"/>
</dbReference>
<sequence length="536" mass="59862">MHDLLTDELIGVRTPESERHVSLPTLYALLAQGAVDGYTGLRAHQADPWHVFLVQVAASIQARRPTEELPTDPAYWHDGLLDLADGQETAWSLVVEDVTKPAFLQHPWSSWEAEAKDYGAEQKRGVWSYQPKASTPDELDVLITSKNHDVKMSRVDANEAQAWLYALLLYQTTSGFLGAGNYGIVRMNGGFASRPIVAWTQSLHPSRRFIDEVSALRSLRESTQAAYGFRARGTVLTWLTCWNREGHHHRLHDLEPWFIEATRPVRLYRTPDGAVIALGATSKARQIGPKNLESGDVGDPWIPLNTEDKKKGRSALTLPAAGFTPDRLTDLLFEQGFELTALQRPRPGDEPGWFVASVLVRGQGTTEGFHRVELPVPPKARMALFSAASRDTLAHFAQSLLTDASGVMAALRTALTVFAEGGPETADFDRDAVKRWVDRTRADFGKRWEASYFPTLWRAVDENREAVRQGWRHALVQQARELLEEAHTRLPLPSNRRYRAITEAHRAFAGVLHKKGLSVPTSVSAQHIETNEELTA</sequence>
<dbReference type="NCBIfam" id="TIGR02547">
    <property type="entry name" value="casA_cse1"/>
    <property type="match status" value="1"/>
</dbReference>
<name>A0A554X8R0_9BURK</name>
<organism evidence="1 2">
    <name type="scientific">Tepidimonas charontis</name>
    <dbReference type="NCBI Taxonomy" id="2267262"/>
    <lineage>
        <taxon>Bacteria</taxon>
        <taxon>Pseudomonadati</taxon>
        <taxon>Pseudomonadota</taxon>
        <taxon>Betaproteobacteria</taxon>
        <taxon>Burkholderiales</taxon>
        <taxon>Tepidimonas</taxon>
    </lineage>
</organism>
<dbReference type="AlphaFoldDB" id="A0A554X8R0"/>
<evidence type="ECO:0000313" key="2">
    <source>
        <dbReference type="Proteomes" id="UP000318294"/>
    </source>
</evidence>
<comment type="caution">
    <text evidence="1">The sequence shown here is derived from an EMBL/GenBank/DDBJ whole genome shotgun (WGS) entry which is preliminary data.</text>
</comment>
<dbReference type="EMBL" id="VJON01000040">
    <property type="protein sequence ID" value="TSE32210.1"/>
    <property type="molecule type" value="Genomic_DNA"/>
</dbReference>
<protein>
    <submittedName>
        <fullName evidence="1">CRISPR type I protein CasA/Cse1</fullName>
    </submittedName>
</protein>